<feature type="domain" description="N-acetyltransferase" evidence="3">
    <location>
        <begin position="9"/>
        <end position="174"/>
    </location>
</feature>
<evidence type="ECO:0000313" key="4">
    <source>
        <dbReference type="EMBL" id="GGD56709.1"/>
    </source>
</evidence>
<protein>
    <submittedName>
        <fullName evidence="4">Acetyltransferase</fullName>
    </submittedName>
</protein>
<dbReference type="InterPro" id="IPR050680">
    <property type="entry name" value="YpeA/RimI_acetyltransf"/>
</dbReference>
<dbReference type="Gene3D" id="3.40.630.30">
    <property type="match status" value="2"/>
</dbReference>
<keyword evidence="1" id="KW-0808">Transferase</keyword>
<keyword evidence="2" id="KW-0012">Acyltransferase</keyword>
<keyword evidence="5" id="KW-1185">Reference proteome</keyword>
<dbReference type="PANTHER" id="PTHR43420">
    <property type="entry name" value="ACETYLTRANSFERASE"/>
    <property type="match status" value="1"/>
</dbReference>
<dbReference type="AlphaFoldDB" id="A0A916YRU4"/>
<dbReference type="GO" id="GO:0016747">
    <property type="term" value="F:acyltransferase activity, transferring groups other than amino-acyl groups"/>
    <property type="evidence" value="ECO:0007669"/>
    <property type="project" value="InterPro"/>
</dbReference>
<proteinExistence type="predicted"/>
<dbReference type="Pfam" id="PF00583">
    <property type="entry name" value="Acetyltransf_1"/>
    <property type="match status" value="2"/>
</dbReference>
<comment type="caution">
    <text evidence="4">The sequence shown here is derived from an EMBL/GenBank/DDBJ whole genome shotgun (WGS) entry which is preliminary data.</text>
</comment>
<dbReference type="EMBL" id="BMHP01000001">
    <property type="protein sequence ID" value="GGD56709.1"/>
    <property type="molecule type" value="Genomic_DNA"/>
</dbReference>
<name>A0A916YRU4_9BACL</name>
<reference evidence="4" key="1">
    <citation type="journal article" date="2014" name="Int. J. Syst. Evol. Microbiol.">
        <title>Complete genome sequence of Corynebacterium casei LMG S-19264T (=DSM 44701T), isolated from a smear-ripened cheese.</title>
        <authorList>
            <consortium name="US DOE Joint Genome Institute (JGI-PGF)"/>
            <person name="Walter F."/>
            <person name="Albersmeier A."/>
            <person name="Kalinowski J."/>
            <person name="Ruckert C."/>
        </authorList>
    </citation>
    <scope>NUCLEOTIDE SEQUENCE</scope>
    <source>
        <strain evidence="4">CGMCC 1.15178</strain>
    </source>
</reference>
<dbReference type="SUPFAM" id="SSF55729">
    <property type="entry name" value="Acyl-CoA N-acyltransferases (Nat)"/>
    <property type="match status" value="2"/>
</dbReference>
<dbReference type="InterPro" id="IPR016181">
    <property type="entry name" value="Acyl_CoA_acyltransferase"/>
</dbReference>
<organism evidence="4 5">
    <name type="scientific">Paenibacillus nasutitermitis</name>
    <dbReference type="NCBI Taxonomy" id="1652958"/>
    <lineage>
        <taxon>Bacteria</taxon>
        <taxon>Bacillati</taxon>
        <taxon>Bacillota</taxon>
        <taxon>Bacilli</taxon>
        <taxon>Bacillales</taxon>
        <taxon>Paenibacillaceae</taxon>
        <taxon>Paenibacillus</taxon>
    </lineage>
</organism>
<dbReference type="RefSeq" id="WP_229750103.1">
    <property type="nucleotide sequence ID" value="NZ_BMHP01000001.1"/>
</dbReference>
<dbReference type="Proteomes" id="UP000612456">
    <property type="component" value="Unassembled WGS sequence"/>
</dbReference>
<gene>
    <name evidence="4" type="ORF">GCM10010911_13040</name>
</gene>
<reference evidence="4" key="2">
    <citation type="submission" date="2020-09" db="EMBL/GenBank/DDBJ databases">
        <authorList>
            <person name="Sun Q."/>
            <person name="Zhou Y."/>
        </authorList>
    </citation>
    <scope>NUCLEOTIDE SEQUENCE</scope>
    <source>
        <strain evidence="4">CGMCC 1.15178</strain>
    </source>
</reference>
<dbReference type="InterPro" id="IPR000182">
    <property type="entry name" value="GNAT_dom"/>
</dbReference>
<evidence type="ECO:0000256" key="1">
    <source>
        <dbReference type="ARBA" id="ARBA00022679"/>
    </source>
</evidence>
<evidence type="ECO:0000259" key="3">
    <source>
        <dbReference type="PROSITE" id="PS51186"/>
    </source>
</evidence>
<dbReference type="CDD" id="cd04301">
    <property type="entry name" value="NAT_SF"/>
    <property type="match status" value="2"/>
</dbReference>
<feature type="domain" description="N-acetyltransferase" evidence="3">
    <location>
        <begin position="183"/>
        <end position="328"/>
    </location>
</feature>
<evidence type="ECO:0000256" key="2">
    <source>
        <dbReference type="ARBA" id="ARBA00023315"/>
    </source>
</evidence>
<dbReference type="PROSITE" id="PS51186">
    <property type="entry name" value="GNAT"/>
    <property type="match status" value="2"/>
</dbReference>
<evidence type="ECO:0000313" key="5">
    <source>
        <dbReference type="Proteomes" id="UP000612456"/>
    </source>
</evidence>
<accession>A0A916YRU4</accession>
<sequence>MGGINTVMVQLIPIANIELEAATSLWNDELGSEFPMRPQLLRQSWTEDRNVSAAGSWAAIDESCNRLAGFVVAKTWNDPSEGISFPSEGGWISVLLVHSDYRRQGIGSLLLHKAEQALREAGVVDVHLGNDLHRRLFPGLPVPSQAASAWFESKGYRCTGSLQDLLCQYRKDEPVVTPDFEDISIRLLREDEHGRIQRFMHEHFPGRWDYSTRDYWKAGGSGREFVVMEKAGELIGFCRINDSASPLLAQNIYWSPLFEGELGGVGPLGIDSAYRGRGYGAAIVQAGISILRGRGIGNIVIDATPIAAFYEQMGYRIWRTYNLYSKHL</sequence>